<dbReference type="HAMAP" id="MF_00912">
    <property type="entry name" value="DivIB"/>
    <property type="match status" value="1"/>
</dbReference>
<proteinExistence type="inferred from homology"/>
<protein>
    <recommendedName>
        <fullName evidence="8">Cell division protein DivIB</fullName>
    </recommendedName>
</protein>
<accession>A0A3A9KED3</accession>
<dbReference type="PANTHER" id="PTHR37820">
    <property type="entry name" value="CELL DIVISION PROTEIN DIVIB"/>
    <property type="match status" value="1"/>
</dbReference>
<evidence type="ECO:0000256" key="5">
    <source>
        <dbReference type="ARBA" id="ARBA00022989"/>
    </source>
</evidence>
<dbReference type="EMBL" id="PDOE01000001">
    <property type="protein sequence ID" value="RKL68912.1"/>
    <property type="molecule type" value="Genomic_DNA"/>
</dbReference>
<comment type="function">
    <text evidence="8">Cell division protein that may be involved in stabilizing or promoting the assembly of the division complex.</text>
</comment>
<evidence type="ECO:0000259" key="9">
    <source>
        <dbReference type="PROSITE" id="PS51779"/>
    </source>
</evidence>
<keyword evidence="2 8" id="KW-1003">Cell membrane</keyword>
<evidence type="ECO:0000256" key="4">
    <source>
        <dbReference type="ARBA" id="ARBA00022692"/>
    </source>
</evidence>
<evidence type="ECO:0000256" key="3">
    <source>
        <dbReference type="ARBA" id="ARBA00022618"/>
    </source>
</evidence>
<evidence type="ECO:0000256" key="6">
    <source>
        <dbReference type="ARBA" id="ARBA00023136"/>
    </source>
</evidence>
<evidence type="ECO:0000256" key="1">
    <source>
        <dbReference type="ARBA" id="ARBA00004370"/>
    </source>
</evidence>
<evidence type="ECO:0000256" key="7">
    <source>
        <dbReference type="ARBA" id="ARBA00023306"/>
    </source>
</evidence>
<dbReference type="InterPro" id="IPR034746">
    <property type="entry name" value="POTRA"/>
</dbReference>
<dbReference type="OrthoDB" id="1819027at2"/>
<dbReference type="InterPro" id="IPR050487">
    <property type="entry name" value="FtsQ_DivIB"/>
</dbReference>
<dbReference type="InterPro" id="IPR005548">
    <property type="entry name" value="Cell_div_FtsQ/DivIB_C"/>
</dbReference>
<dbReference type="GO" id="GO:0005886">
    <property type="term" value="C:plasma membrane"/>
    <property type="evidence" value="ECO:0007669"/>
    <property type="project" value="UniProtKB-SubCell"/>
</dbReference>
<dbReference type="RefSeq" id="WP_110936449.1">
    <property type="nucleotide sequence ID" value="NZ_KZ614146.1"/>
</dbReference>
<dbReference type="GO" id="GO:0032153">
    <property type="term" value="C:cell division site"/>
    <property type="evidence" value="ECO:0007669"/>
    <property type="project" value="UniProtKB-UniRule"/>
</dbReference>
<evidence type="ECO:0000313" key="10">
    <source>
        <dbReference type="EMBL" id="RKL68912.1"/>
    </source>
</evidence>
<keyword evidence="7 8" id="KW-0131">Cell cycle</keyword>
<gene>
    <name evidence="8" type="primary">divIB</name>
    <name evidence="10" type="ORF">CR203_02410</name>
</gene>
<feature type="transmembrane region" description="Helical" evidence="8">
    <location>
        <begin position="28"/>
        <end position="45"/>
    </location>
</feature>
<keyword evidence="6 8" id="KW-0472">Membrane</keyword>
<evidence type="ECO:0000313" key="11">
    <source>
        <dbReference type="Proteomes" id="UP000281498"/>
    </source>
</evidence>
<reference evidence="10 11" key="1">
    <citation type="submission" date="2017-10" db="EMBL/GenBank/DDBJ databases">
        <title>Bacillus sp. nov., a halophilic bacterium isolated from a Keqin Lake.</title>
        <authorList>
            <person name="Wang H."/>
        </authorList>
    </citation>
    <scope>NUCLEOTIDE SEQUENCE [LARGE SCALE GENOMIC DNA]</scope>
    <source>
        <strain evidence="10 11">KCTC 13187</strain>
    </source>
</reference>
<sequence>MKEKKVVEIEERIPKLKARRKQRTNRRLILYVSIFFLLMLFIIYFQSSYSHVQQVKVKGNDYANSEWVIEQSGLLDGVSMWNLNEEEVSKKITSHEAVSSIELSREFLNSIIIDVQEYAHIAYVQEENTFFPVLETGEQYSKDPAQDVVPYDAPVLRNFETEELRVQMASQLSKTPKGIFERISEITLEPTENDPTRITLLMNDGFTVSSTIRDFSERITPYPAVVDQLDPEIDGIVHMRMNPYFESFEVEEEEIDEEEVEGIEGEG</sequence>
<dbReference type="PANTHER" id="PTHR37820:SF1">
    <property type="entry name" value="CELL DIVISION PROTEIN FTSQ"/>
    <property type="match status" value="1"/>
</dbReference>
<dbReference type="GO" id="GO:0043093">
    <property type="term" value="P:FtsZ-dependent cytokinesis"/>
    <property type="evidence" value="ECO:0007669"/>
    <property type="project" value="UniProtKB-UniRule"/>
</dbReference>
<dbReference type="Gene3D" id="3.40.50.10960">
    <property type="match status" value="1"/>
</dbReference>
<comment type="subcellular location">
    <subcellularLocation>
        <location evidence="8">Cell membrane</location>
        <topology evidence="8">Single-pass type II membrane protein</topology>
    </subcellularLocation>
    <subcellularLocation>
        <location evidence="1">Membrane</location>
    </subcellularLocation>
    <text evidence="8">Localizes to the division septum.</text>
</comment>
<keyword evidence="11" id="KW-1185">Reference proteome</keyword>
<feature type="domain" description="POTRA" evidence="9">
    <location>
        <begin position="50"/>
        <end position="118"/>
    </location>
</feature>
<dbReference type="Gene3D" id="3.10.20.310">
    <property type="entry name" value="membrane protein fhac"/>
    <property type="match status" value="1"/>
</dbReference>
<evidence type="ECO:0000256" key="2">
    <source>
        <dbReference type="ARBA" id="ARBA00022475"/>
    </source>
</evidence>
<dbReference type="InterPro" id="IPR013685">
    <property type="entry name" value="POTRA_FtsQ_type"/>
</dbReference>
<dbReference type="AlphaFoldDB" id="A0A3A9KED3"/>
<dbReference type="PROSITE" id="PS51779">
    <property type="entry name" value="POTRA"/>
    <property type="match status" value="1"/>
</dbReference>
<keyword evidence="3 8" id="KW-0132">Cell division</keyword>
<evidence type="ECO:0000256" key="8">
    <source>
        <dbReference type="HAMAP-Rule" id="MF_00912"/>
    </source>
</evidence>
<keyword evidence="5 8" id="KW-1133">Transmembrane helix</keyword>
<comment type="similarity">
    <text evidence="8">Belongs to the FtsQ/DivIB family. DivIB subfamily.</text>
</comment>
<dbReference type="InterPro" id="IPR026580">
    <property type="entry name" value="DivIB"/>
</dbReference>
<dbReference type="Pfam" id="PF03799">
    <property type="entry name" value="FtsQ_DivIB_C"/>
    <property type="match status" value="1"/>
</dbReference>
<name>A0A3A9KED3_9BACI</name>
<keyword evidence="4 8" id="KW-0812">Transmembrane</keyword>
<dbReference type="Proteomes" id="UP000281498">
    <property type="component" value="Unassembled WGS sequence"/>
</dbReference>
<comment type="caution">
    <text evidence="10">The sequence shown here is derived from an EMBL/GenBank/DDBJ whole genome shotgun (WGS) entry which is preliminary data.</text>
</comment>
<organism evidence="10 11">
    <name type="scientific">Salipaludibacillus neizhouensis</name>
    <dbReference type="NCBI Taxonomy" id="885475"/>
    <lineage>
        <taxon>Bacteria</taxon>
        <taxon>Bacillati</taxon>
        <taxon>Bacillota</taxon>
        <taxon>Bacilli</taxon>
        <taxon>Bacillales</taxon>
        <taxon>Bacillaceae</taxon>
    </lineage>
</organism>
<dbReference type="Pfam" id="PF08478">
    <property type="entry name" value="POTRA_1"/>
    <property type="match status" value="1"/>
</dbReference>